<evidence type="ECO:0000256" key="6">
    <source>
        <dbReference type="ARBA" id="ARBA00022989"/>
    </source>
</evidence>
<keyword evidence="5 9" id="KW-0812">Transmembrane</keyword>
<keyword evidence="11" id="KW-1185">Reference proteome</keyword>
<dbReference type="EMBL" id="JAUSTR010000008">
    <property type="protein sequence ID" value="MDQ0162904.1"/>
    <property type="molecule type" value="Genomic_DNA"/>
</dbReference>
<keyword evidence="7 8" id="KW-0472">Membrane</keyword>
<evidence type="ECO:0000313" key="11">
    <source>
        <dbReference type="Proteomes" id="UP001225646"/>
    </source>
</evidence>
<proteinExistence type="inferred from homology"/>
<evidence type="ECO:0000256" key="7">
    <source>
        <dbReference type="ARBA" id="ARBA00023136"/>
    </source>
</evidence>
<gene>
    <name evidence="10" type="ORF">J2S06_001981</name>
</gene>
<feature type="transmembrane region" description="Helical" evidence="9">
    <location>
        <begin position="86"/>
        <end position="103"/>
    </location>
</feature>
<feature type="transmembrane region" description="Helical" evidence="9">
    <location>
        <begin position="115"/>
        <end position="137"/>
    </location>
</feature>
<keyword evidence="4 8" id="KW-1003">Cell membrane</keyword>
<dbReference type="Proteomes" id="UP001225646">
    <property type="component" value="Unassembled WGS sequence"/>
</dbReference>
<evidence type="ECO:0000256" key="5">
    <source>
        <dbReference type="ARBA" id="ARBA00022692"/>
    </source>
</evidence>
<dbReference type="PIRSF" id="PIRSF016661">
    <property type="entry name" value="BioY"/>
    <property type="match status" value="1"/>
</dbReference>
<keyword evidence="6 9" id="KW-1133">Transmembrane helix</keyword>
<evidence type="ECO:0000256" key="3">
    <source>
        <dbReference type="ARBA" id="ARBA00022448"/>
    </source>
</evidence>
<dbReference type="InterPro" id="IPR003784">
    <property type="entry name" value="BioY"/>
</dbReference>
<dbReference type="RefSeq" id="WP_419152167.1">
    <property type="nucleotide sequence ID" value="NZ_JAUSTR010000008.1"/>
</dbReference>
<organism evidence="10 11">
    <name type="scientific">Aeribacillus alveayuensis</name>
    <dbReference type="NCBI Taxonomy" id="279215"/>
    <lineage>
        <taxon>Bacteria</taxon>
        <taxon>Bacillati</taxon>
        <taxon>Bacillota</taxon>
        <taxon>Bacilli</taxon>
        <taxon>Bacillales</taxon>
        <taxon>Bacillaceae</taxon>
        <taxon>Aeribacillus</taxon>
    </lineage>
</organism>
<evidence type="ECO:0000256" key="8">
    <source>
        <dbReference type="PIRNR" id="PIRNR016661"/>
    </source>
</evidence>
<reference evidence="10 11" key="1">
    <citation type="submission" date="2023-07" db="EMBL/GenBank/DDBJ databases">
        <title>Genomic Encyclopedia of Type Strains, Phase IV (KMG-IV): sequencing the most valuable type-strain genomes for metagenomic binning, comparative biology and taxonomic classification.</title>
        <authorList>
            <person name="Goeker M."/>
        </authorList>
    </citation>
    <scope>NUCLEOTIDE SEQUENCE [LARGE SCALE GENOMIC DNA]</scope>
    <source>
        <strain evidence="10 11">DSM 19092</strain>
    </source>
</reference>
<dbReference type="PANTHER" id="PTHR34295">
    <property type="entry name" value="BIOTIN TRANSPORTER BIOY"/>
    <property type="match status" value="1"/>
</dbReference>
<protein>
    <recommendedName>
        <fullName evidence="8">Biotin transporter</fullName>
    </recommendedName>
</protein>
<feature type="transmembrane region" description="Helical" evidence="9">
    <location>
        <begin position="57"/>
        <end position="74"/>
    </location>
</feature>
<dbReference type="PANTHER" id="PTHR34295:SF4">
    <property type="entry name" value="BIOTIN TRANSPORTER BIOY-RELATED"/>
    <property type="match status" value="1"/>
</dbReference>
<evidence type="ECO:0000256" key="4">
    <source>
        <dbReference type="ARBA" id="ARBA00022475"/>
    </source>
</evidence>
<dbReference type="Pfam" id="PF02632">
    <property type="entry name" value="BioY"/>
    <property type="match status" value="1"/>
</dbReference>
<comment type="similarity">
    <text evidence="2 8">Belongs to the BioY family.</text>
</comment>
<sequence>MNIRNMMYVSLFAAVVAVLGLIPPVPLPFTPVPITAQTFGVMLAGAVLGAKRGGLSLLVFVLLVAVGAPILSGGRGGLGVLFGPTGGYVLSWPIAAFIIGYFVEKNWNHLSLWKMVMFNLIGGVIVVYASGITYLSIVSDLTWVQSAISALTYIPGDVIKAVLSGTIALQIHKTHPLIEKKNTSFKQMLS</sequence>
<evidence type="ECO:0000256" key="2">
    <source>
        <dbReference type="ARBA" id="ARBA00010692"/>
    </source>
</evidence>
<evidence type="ECO:0000256" key="1">
    <source>
        <dbReference type="ARBA" id="ARBA00004651"/>
    </source>
</evidence>
<name>A0ABT9VPT9_9BACI</name>
<comment type="caution">
    <text evidence="10">The sequence shown here is derived from an EMBL/GenBank/DDBJ whole genome shotgun (WGS) entry which is preliminary data.</text>
</comment>
<comment type="subcellular location">
    <subcellularLocation>
        <location evidence="1 8">Cell membrane</location>
        <topology evidence="1 8">Multi-pass membrane protein</topology>
    </subcellularLocation>
</comment>
<keyword evidence="3 8" id="KW-0813">Transport</keyword>
<dbReference type="Gene3D" id="1.10.1760.20">
    <property type="match status" value="1"/>
</dbReference>
<evidence type="ECO:0000313" key="10">
    <source>
        <dbReference type="EMBL" id="MDQ0162904.1"/>
    </source>
</evidence>
<accession>A0ABT9VPT9</accession>
<evidence type="ECO:0000256" key="9">
    <source>
        <dbReference type="SAM" id="Phobius"/>
    </source>
</evidence>
<feature type="transmembrane region" description="Helical" evidence="9">
    <location>
        <begin position="34"/>
        <end position="50"/>
    </location>
</feature>